<dbReference type="Gene3D" id="2.170.16.10">
    <property type="entry name" value="Hedgehog/Intein (Hint) domain"/>
    <property type="match status" value="1"/>
</dbReference>
<dbReference type="InterPro" id="IPR052140">
    <property type="entry name" value="Dev_Signal_Hedgehog-like"/>
</dbReference>
<dbReference type="InterPro" id="IPR003586">
    <property type="entry name" value="Hint_dom_C"/>
</dbReference>
<sequence>MFYHREPEKRTQFVVLITESMKRLALTPLHLLPFGECESMKRALANADGVEQWLRASRFADKASVGDCVMTVGENGKMITERIIKVGRQISEGIYSPMTVTGSLLVDDVLSSCFSQVESHTVQKVRHDRLCNIEFVLIPDMMP</sequence>
<gene>
    <name evidence="4" type="ORF">ACOC_LOCUS6183</name>
</gene>
<dbReference type="AlphaFoldDB" id="A0A0R3PMN4"/>
<reference evidence="6" key="1">
    <citation type="submission" date="2017-02" db="UniProtKB">
        <authorList>
            <consortium name="WormBaseParasite"/>
        </authorList>
    </citation>
    <scope>IDENTIFICATION</scope>
</reference>
<evidence type="ECO:0000313" key="4">
    <source>
        <dbReference type="EMBL" id="VDM57768.1"/>
    </source>
</evidence>
<dbReference type="PANTHER" id="PTHR46706:SF12">
    <property type="entry name" value="PROTEIN QUA-1-RELATED"/>
    <property type="match status" value="1"/>
</dbReference>
<proteinExistence type="predicted"/>
<dbReference type="GO" id="GO:0007267">
    <property type="term" value="P:cell-cell signaling"/>
    <property type="evidence" value="ECO:0007669"/>
    <property type="project" value="InterPro"/>
</dbReference>
<dbReference type="OrthoDB" id="5212at2759"/>
<evidence type="ECO:0000259" key="3">
    <source>
        <dbReference type="SMART" id="SM00305"/>
    </source>
</evidence>
<dbReference type="PANTHER" id="PTHR46706">
    <property type="entry name" value="PROTEIN QUA-1-RELATED"/>
    <property type="match status" value="1"/>
</dbReference>
<evidence type="ECO:0000256" key="1">
    <source>
        <dbReference type="ARBA" id="ARBA00004239"/>
    </source>
</evidence>
<dbReference type="CDD" id="cd00081">
    <property type="entry name" value="Hint"/>
    <property type="match status" value="1"/>
</dbReference>
<keyword evidence="2" id="KW-0217">Developmental protein</keyword>
<reference evidence="4 5" key="2">
    <citation type="submission" date="2018-11" db="EMBL/GenBank/DDBJ databases">
        <authorList>
            <consortium name="Pathogen Informatics"/>
        </authorList>
    </citation>
    <scope>NUCLEOTIDE SEQUENCE [LARGE SCALE GENOMIC DNA]</scope>
    <source>
        <strain evidence="4 5">Costa Rica</strain>
    </source>
</reference>
<keyword evidence="5" id="KW-1185">Reference proteome</keyword>
<dbReference type="SMART" id="SM00305">
    <property type="entry name" value="HintC"/>
    <property type="match status" value="1"/>
</dbReference>
<dbReference type="GO" id="GO:0005576">
    <property type="term" value="C:extracellular region"/>
    <property type="evidence" value="ECO:0007669"/>
    <property type="project" value="UniProtKB-SubCell"/>
</dbReference>
<name>A0A0R3PMN4_ANGCS</name>
<dbReference type="WBParaSite" id="ACOC_0000618201-mRNA-1">
    <property type="protein sequence ID" value="ACOC_0000618201-mRNA-1"/>
    <property type="gene ID" value="ACOC_0000618201"/>
</dbReference>
<dbReference type="InterPro" id="IPR001767">
    <property type="entry name" value="Hedgehog_Hint"/>
</dbReference>
<feature type="domain" description="Hint" evidence="3">
    <location>
        <begin position="75"/>
        <end position="119"/>
    </location>
</feature>
<dbReference type="EMBL" id="UYYA01003925">
    <property type="protein sequence ID" value="VDM57768.1"/>
    <property type="molecule type" value="Genomic_DNA"/>
</dbReference>
<dbReference type="GO" id="GO:0016540">
    <property type="term" value="P:protein autoprocessing"/>
    <property type="evidence" value="ECO:0007669"/>
    <property type="project" value="InterPro"/>
</dbReference>
<organism evidence="6">
    <name type="scientific">Angiostrongylus costaricensis</name>
    <name type="common">Nematode worm</name>
    <dbReference type="NCBI Taxonomy" id="334426"/>
    <lineage>
        <taxon>Eukaryota</taxon>
        <taxon>Metazoa</taxon>
        <taxon>Ecdysozoa</taxon>
        <taxon>Nematoda</taxon>
        <taxon>Chromadorea</taxon>
        <taxon>Rhabditida</taxon>
        <taxon>Rhabditina</taxon>
        <taxon>Rhabditomorpha</taxon>
        <taxon>Strongyloidea</taxon>
        <taxon>Metastrongylidae</taxon>
        <taxon>Angiostrongylus</taxon>
    </lineage>
</organism>
<dbReference type="InterPro" id="IPR001657">
    <property type="entry name" value="Hedgehog"/>
</dbReference>
<dbReference type="STRING" id="334426.A0A0R3PMN4"/>
<evidence type="ECO:0000256" key="2">
    <source>
        <dbReference type="ARBA" id="ARBA00022473"/>
    </source>
</evidence>
<dbReference type="Pfam" id="PF01079">
    <property type="entry name" value="Hint"/>
    <property type="match status" value="1"/>
</dbReference>
<protein>
    <submittedName>
        <fullName evidence="6">HintC domain-containing protein</fullName>
    </submittedName>
</protein>
<dbReference type="InterPro" id="IPR036844">
    <property type="entry name" value="Hint_dom_sf"/>
</dbReference>
<accession>A0A0R3PMN4</accession>
<dbReference type="Proteomes" id="UP000267027">
    <property type="component" value="Unassembled WGS sequence"/>
</dbReference>
<comment type="subcellular location">
    <subcellularLocation>
        <location evidence="1">Secreted</location>
        <location evidence="1">Extracellular space</location>
    </subcellularLocation>
</comment>
<evidence type="ECO:0000313" key="5">
    <source>
        <dbReference type="Proteomes" id="UP000267027"/>
    </source>
</evidence>
<evidence type="ECO:0000313" key="6">
    <source>
        <dbReference type="WBParaSite" id="ACOC_0000618201-mRNA-1"/>
    </source>
</evidence>
<dbReference type="SUPFAM" id="SSF51294">
    <property type="entry name" value="Hedgehog/intein (Hint) domain"/>
    <property type="match status" value="1"/>
</dbReference>
<dbReference type="PRINTS" id="PR00632">
    <property type="entry name" value="SONICHHOG"/>
</dbReference>